<protein>
    <submittedName>
        <fullName evidence="8">Tyrosine recombinase XerC</fullName>
    </submittedName>
</protein>
<dbReference type="SUPFAM" id="SSF56349">
    <property type="entry name" value="DNA breaking-rejoining enzymes"/>
    <property type="match status" value="1"/>
</dbReference>
<dbReference type="Pfam" id="PF02899">
    <property type="entry name" value="Phage_int_SAM_1"/>
    <property type="match status" value="1"/>
</dbReference>
<dbReference type="InterPro" id="IPR010998">
    <property type="entry name" value="Integrase_recombinase_N"/>
</dbReference>
<dbReference type="PROSITE" id="PS51900">
    <property type="entry name" value="CB"/>
    <property type="match status" value="1"/>
</dbReference>
<evidence type="ECO:0000256" key="2">
    <source>
        <dbReference type="ARBA" id="ARBA00022908"/>
    </source>
</evidence>
<evidence type="ECO:0000256" key="4">
    <source>
        <dbReference type="ARBA" id="ARBA00023172"/>
    </source>
</evidence>
<evidence type="ECO:0000256" key="1">
    <source>
        <dbReference type="ARBA" id="ARBA00008857"/>
    </source>
</evidence>
<dbReference type="Proteomes" id="UP000617979">
    <property type="component" value="Unassembled WGS sequence"/>
</dbReference>
<dbReference type="RefSeq" id="WP_040387546.1">
    <property type="nucleotide sequence ID" value="NZ_BMEX01000005.1"/>
</dbReference>
<reference evidence="9" key="1">
    <citation type="journal article" date="2019" name="Int. J. Syst. Evol. Microbiol.">
        <title>The Global Catalogue of Microorganisms (GCM) 10K type strain sequencing project: providing services to taxonomists for standard genome sequencing and annotation.</title>
        <authorList>
            <consortium name="The Broad Institute Genomics Platform"/>
            <consortium name="The Broad Institute Genome Sequencing Center for Infectious Disease"/>
            <person name="Wu L."/>
            <person name="Ma J."/>
        </authorList>
    </citation>
    <scope>NUCLEOTIDE SEQUENCE [LARGE SCALE GENOMIC DNA]</scope>
    <source>
        <strain evidence="9">CGMCC 1.12404</strain>
    </source>
</reference>
<dbReference type="PANTHER" id="PTHR30349">
    <property type="entry name" value="PHAGE INTEGRASE-RELATED"/>
    <property type="match status" value="1"/>
</dbReference>
<evidence type="ECO:0000256" key="3">
    <source>
        <dbReference type="ARBA" id="ARBA00023125"/>
    </source>
</evidence>
<keyword evidence="9" id="KW-1185">Reference proteome</keyword>
<keyword evidence="2" id="KW-0229">DNA integration</keyword>
<comment type="similarity">
    <text evidence="1">Belongs to the 'phage' integrase family.</text>
</comment>
<dbReference type="Gene3D" id="1.10.150.130">
    <property type="match status" value="1"/>
</dbReference>
<evidence type="ECO:0000313" key="8">
    <source>
        <dbReference type="EMBL" id="GGA47231.1"/>
    </source>
</evidence>
<sequence length="294" mass="33926">MHPTIPNFLFDLQSDGRSPKTMKTYEGVVHQFIRWFEDTTGERFDPESVTPIDAADYKRHLLDRSKPATVNKARIALKRYFDWLVKQGVCKESPWKSIQPVKQGRQAPRWLDRKEQRALIRQVQKERNPRDIAIVFLLLHGGLRVEELCHLQLEDVKLSERKGKAVVRHGKGGKWREVPLNRDVRKALEEWLAVRSSFSPWLFVSTRKDQMTTRAVQYVVRKYGQRAGMDQCSPHTLRHTFCHELAVKGVPLDVIAALAGHMTADGRPNIATTAIYTTPGDQDLRRAVDQLSWE</sequence>
<feature type="domain" description="Tyr recombinase" evidence="6">
    <location>
        <begin position="106"/>
        <end position="289"/>
    </location>
</feature>
<gene>
    <name evidence="8" type="primary">xerC</name>
    <name evidence="8" type="ORF">GCM10007416_20530</name>
</gene>
<dbReference type="PROSITE" id="PS51898">
    <property type="entry name" value="TYR_RECOMBINASE"/>
    <property type="match status" value="1"/>
</dbReference>
<dbReference type="Gene3D" id="1.10.443.10">
    <property type="entry name" value="Intergrase catalytic core"/>
    <property type="match status" value="1"/>
</dbReference>
<keyword evidence="4" id="KW-0233">DNA recombination</keyword>
<proteinExistence type="inferred from homology"/>
<evidence type="ECO:0000259" key="6">
    <source>
        <dbReference type="PROSITE" id="PS51898"/>
    </source>
</evidence>
<dbReference type="EMBL" id="BMEX01000005">
    <property type="protein sequence ID" value="GGA47231.1"/>
    <property type="molecule type" value="Genomic_DNA"/>
</dbReference>
<dbReference type="PANTHER" id="PTHR30349:SF41">
    <property type="entry name" value="INTEGRASE_RECOMBINASE PROTEIN MJ0367-RELATED"/>
    <property type="match status" value="1"/>
</dbReference>
<feature type="domain" description="Core-binding (CB)" evidence="7">
    <location>
        <begin position="1"/>
        <end position="85"/>
    </location>
</feature>
<dbReference type="Pfam" id="PF00589">
    <property type="entry name" value="Phage_integrase"/>
    <property type="match status" value="1"/>
</dbReference>
<dbReference type="InterPro" id="IPR050090">
    <property type="entry name" value="Tyrosine_recombinase_XerCD"/>
</dbReference>
<dbReference type="InterPro" id="IPR002104">
    <property type="entry name" value="Integrase_catalytic"/>
</dbReference>
<organism evidence="8 9">
    <name type="scientific">Kroppenstedtia guangzhouensis</name>
    <dbReference type="NCBI Taxonomy" id="1274356"/>
    <lineage>
        <taxon>Bacteria</taxon>
        <taxon>Bacillati</taxon>
        <taxon>Bacillota</taxon>
        <taxon>Bacilli</taxon>
        <taxon>Bacillales</taxon>
        <taxon>Thermoactinomycetaceae</taxon>
        <taxon>Kroppenstedtia</taxon>
    </lineage>
</organism>
<evidence type="ECO:0000259" key="7">
    <source>
        <dbReference type="PROSITE" id="PS51900"/>
    </source>
</evidence>
<keyword evidence="3 5" id="KW-0238">DNA-binding</keyword>
<comment type="caution">
    <text evidence="8">The sequence shown here is derived from an EMBL/GenBank/DDBJ whole genome shotgun (WGS) entry which is preliminary data.</text>
</comment>
<dbReference type="InterPro" id="IPR013762">
    <property type="entry name" value="Integrase-like_cat_sf"/>
</dbReference>
<name>A0ABQ1GP15_9BACL</name>
<dbReference type="InterPro" id="IPR044068">
    <property type="entry name" value="CB"/>
</dbReference>
<accession>A0ABQ1GP15</accession>
<dbReference type="InterPro" id="IPR004107">
    <property type="entry name" value="Integrase_SAM-like_N"/>
</dbReference>
<evidence type="ECO:0000313" key="9">
    <source>
        <dbReference type="Proteomes" id="UP000617979"/>
    </source>
</evidence>
<dbReference type="InterPro" id="IPR011010">
    <property type="entry name" value="DNA_brk_join_enz"/>
</dbReference>
<evidence type="ECO:0000256" key="5">
    <source>
        <dbReference type="PROSITE-ProRule" id="PRU01248"/>
    </source>
</evidence>